<name>A0A1I2KCR4_9ACTN</name>
<dbReference type="InterPro" id="IPR036259">
    <property type="entry name" value="MFS_trans_sf"/>
</dbReference>
<dbReference type="EMBL" id="FONV01000016">
    <property type="protein sequence ID" value="SFF64842.1"/>
    <property type="molecule type" value="Genomic_DNA"/>
</dbReference>
<proteinExistence type="predicted"/>
<evidence type="ECO:0000256" key="1">
    <source>
        <dbReference type="SAM" id="Phobius"/>
    </source>
</evidence>
<keyword evidence="1" id="KW-0812">Transmembrane</keyword>
<dbReference type="Proteomes" id="UP000199645">
    <property type="component" value="Unassembled WGS sequence"/>
</dbReference>
<evidence type="ECO:0000313" key="2">
    <source>
        <dbReference type="EMBL" id="SFF64842.1"/>
    </source>
</evidence>
<dbReference type="STRING" id="35752.SAMN05421541_116119"/>
<keyword evidence="1" id="KW-0472">Membrane</keyword>
<evidence type="ECO:0008006" key="4">
    <source>
        <dbReference type="Google" id="ProtNLM"/>
    </source>
</evidence>
<feature type="transmembrane region" description="Helical" evidence="1">
    <location>
        <begin position="58"/>
        <end position="77"/>
    </location>
</feature>
<gene>
    <name evidence="2" type="ORF">SAMN05421541_116119</name>
</gene>
<keyword evidence="1" id="KW-1133">Transmembrane helix</keyword>
<protein>
    <recommendedName>
        <fullName evidence="4">Major facilitator superfamily (MFS) profile domain-containing protein</fullName>
    </recommendedName>
</protein>
<dbReference type="SUPFAM" id="SSF103473">
    <property type="entry name" value="MFS general substrate transporter"/>
    <property type="match status" value="1"/>
</dbReference>
<dbReference type="AlphaFoldDB" id="A0A1I2KCR4"/>
<reference evidence="2 3" key="1">
    <citation type="submission" date="2016-10" db="EMBL/GenBank/DDBJ databases">
        <authorList>
            <person name="de Groot N.N."/>
        </authorList>
    </citation>
    <scope>NUCLEOTIDE SEQUENCE [LARGE SCALE GENOMIC DNA]</scope>
    <source>
        <strain evidence="2 3">DSM 43019</strain>
    </source>
</reference>
<organism evidence="2 3">
    <name type="scientific">Actinoplanes philippinensis</name>
    <dbReference type="NCBI Taxonomy" id="35752"/>
    <lineage>
        <taxon>Bacteria</taxon>
        <taxon>Bacillati</taxon>
        <taxon>Actinomycetota</taxon>
        <taxon>Actinomycetes</taxon>
        <taxon>Micromonosporales</taxon>
        <taxon>Micromonosporaceae</taxon>
        <taxon>Actinoplanes</taxon>
    </lineage>
</organism>
<sequence>MTAGSVLGAVAVAGWSQARTLAELYLWFAVIGVALALSTYEAAFAVLVFATEPSHRDGAIVAVTMATGLATSCYYPLVGRLEAHLGWRDTLARWR</sequence>
<dbReference type="Gene3D" id="1.20.1250.20">
    <property type="entry name" value="MFS general substrate transporter like domains"/>
    <property type="match status" value="1"/>
</dbReference>
<evidence type="ECO:0000313" key="3">
    <source>
        <dbReference type="Proteomes" id="UP000199645"/>
    </source>
</evidence>
<feature type="transmembrane region" description="Helical" evidence="1">
    <location>
        <begin position="28"/>
        <end position="51"/>
    </location>
</feature>
<keyword evidence="3" id="KW-1185">Reference proteome</keyword>
<accession>A0A1I2KCR4</accession>
<dbReference type="RefSeq" id="WP_093620556.1">
    <property type="nucleotide sequence ID" value="NZ_BOMT01000086.1"/>
</dbReference>